<dbReference type="AlphaFoldDB" id="A0A7M4FKC3"/>
<dbReference type="CDD" id="cd21461">
    <property type="entry name" value="DLC-like_TCTEX1D4"/>
    <property type="match status" value="1"/>
</dbReference>
<dbReference type="PANTHER" id="PTHR21255:SF55">
    <property type="entry name" value="DYNEIN LIGHT CHAIN TCTEX-TYPE 4"/>
    <property type="match status" value="1"/>
</dbReference>
<dbReference type="GO" id="GO:0005868">
    <property type="term" value="C:cytoplasmic dynein complex"/>
    <property type="evidence" value="ECO:0007669"/>
    <property type="project" value="TreeGrafter"/>
</dbReference>
<dbReference type="InterPro" id="IPR038586">
    <property type="entry name" value="Tctex-1-like_sf"/>
</dbReference>
<evidence type="ECO:0000313" key="3">
    <source>
        <dbReference type="Ensembl" id="ENSCPRP00005025232.1"/>
    </source>
</evidence>
<dbReference type="GeneTree" id="ENSGT00940000162474"/>
<organism evidence="3 4">
    <name type="scientific">Crocodylus porosus</name>
    <name type="common">Saltwater crocodile</name>
    <name type="synonym">Estuarine crocodile</name>
    <dbReference type="NCBI Taxonomy" id="8502"/>
    <lineage>
        <taxon>Eukaryota</taxon>
        <taxon>Metazoa</taxon>
        <taxon>Chordata</taxon>
        <taxon>Craniata</taxon>
        <taxon>Vertebrata</taxon>
        <taxon>Euteleostomi</taxon>
        <taxon>Archelosauria</taxon>
        <taxon>Archosauria</taxon>
        <taxon>Crocodylia</taxon>
        <taxon>Longirostres</taxon>
        <taxon>Crocodylidae</taxon>
        <taxon>Crocodylus</taxon>
    </lineage>
</organism>
<dbReference type="GO" id="GO:0036126">
    <property type="term" value="C:sperm flagellum"/>
    <property type="evidence" value="ECO:0007669"/>
    <property type="project" value="Ensembl"/>
</dbReference>
<dbReference type="Ensembl" id="ENSCPRT00005029445.1">
    <property type="protein sequence ID" value="ENSCPRP00005025232.1"/>
    <property type="gene ID" value="ENSCPRG00005017497.1"/>
</dbReference>
<evidence type="ECO:0000256" key="2">
    <source>
        <dbReference type="SAM" id="MobiDB-lite"/>
    </source>
</evidence>
<dbReference type="GO" id="GO:0045505">
    <property type="term" value="F:dynein intermediate chain binding"/>
    <property type="evidence" value="ECO:0007669"/>
    <property type="project" value="TreeGrafter"/>
</dbReference>
<dbReference type="Proteomes" id="UP000594220">
    <property type="component" value="Unplaced"/>
</dbReference>
<proteinExistence type="inferred from homology"/>
<keyword evidence="4" id="KW-1185">Reference proteome</keyword>
<dbReference type="GO" id="GO:0007018">
    <property type="term" value="P:microtubule-based movement"/>
    <property type="evidence" value="ECO:0007669"/>
    <property type="project" value="TreeGrafter"/>
</dbReference>
<dbReference type="InterPro" id="IPR005334">
    <property type="entry name" value="Tctex-1-like"/>
</dbReference>
<evidence type="ECO:0000256" key="1">
    <source>
        <dbReference type="ARBA" id="ARBA00005361"/>
    </source>
</evidence>
<dbReference type="Gene3D" id="3.30.1140.40">
    <property type="entry name" value="Tctex-1"/>
    <property type="match status" value="1"/>
</dbReference>
<dbReference type="PANTHER" id="PTHR21255">
    <property type="entry name" value="T-COMPLEX-ASSOCIATED-TESTIS-EXPRESSED 1/ DYNEIN LIGHT CHAIN"/>
    <property type="match status" value="1"/>
</dbReference>
<dbReference type="GO" id="GO:0005730">
    <property type="term" value="C:nucleolus"/>
    <property type="evidence" value="ECO:0007669"/>
    <property type="project" value="Ensembl"/>
</dbReference>
<dbReference type="GO" id="GO:0008157">
    <property type="term" value="F:protein phosphatase 1 binding"/>
    <property type="evidence" value="ECO:0007669"/>
    <property type="project" value="Ensembl"/>
</dbReference>
<dbReference type="Pfam" id="PF03645">
    <property type="entry name" value="Tctex-1"/>
    <property type="match status" value="1"/>
</dbReference>
<reference evidence="3" key="1">
    <citation type="submission" date="2025-08" db="UniProtKB">
        <authorList>
            <consortium name="Ensembl"/>
        </authorList>
    </citation>
    <scope>IDENTIFICATION</scope>
</reference>
<protein>
    <submittedName>
        <fullName evidence="3">Dynein light chain Tctex-type 4</fullName>
    </submittedName>
</protein>
<feature type="region of interest" description="Disordered" evidence="2">
    <location>
        <begin position="1"/>
        <end position="46"/>
    </location>
</feature>
<dbReference type="GO" id="GO:0005815">
    <property type="term" value="C:microtubule organizing center"/>
    <property type="evidence" value="ECO:0007669"/>
    <property type="project" value="Ensembl"/>
</dbReference>
<dbReference type="OMA" id="TTEYEVN"/>
<dbReference type="GO" id="GO:0005930">
    <property type="term" value="C:axoneme"/>
    <property type="evidence" value="ECO:0007669"/>
    <property type="project" value="Ensembl"/>
</dbReference>
<evidence type="ECO:0000313" key="4">
    <source>
        <dbReference type="Proteomes" id="UP000594220"/>
    </source>
</evidence>
<gene>
    <name evidence="3" type="primary">DYNLT4</name>
</gene>
<accession>A0A7M4FKC3</accession>
<feature type="compositionally biased region" description="Pro residues" evidence="2">
    <location>
        <begin position="1"/>
        <end position="10"/>
    </location>
</feature>
<sequence length="209" mass="21606">VGSRPLPPCRPAAGTPGSPCPAGGALPHGTAEGHPPPLTARRGSLAAPVASRRSSVVLGGGAKRLSNGPWVPGARVSFSGLPLFPPVPEACCQNTYRTQPAPGCRFHAGPAQRVLEATLAARLQGVAYTPGAGRQLAQSLAEQLRGQLKELAPPRYKLVCSVVLGQAGRQGLRVASRALWDPESDTFASATFTNASLFAVATVHGLYYE</sequence>
<comment type="similarity">
    <text evidence="1">Belongs to the dynein light chain Tctex-type family.</text>
</comment>
<name>A0A7M4FKC3_CROPO</name>
<dbReference type="GO" id="GO:0001669">
    <property type="term" value="C:acrosomal vesicle"/>
    <property type="evidence" value="ECO:0007669"/>
    <property type="project" value="Ensembl"/>
</dbReference>
<reference evidence="3" key="2">
    <citation type="submission" date="2025-09" db="UniProtKB">
        <authorList>
            <consortium name="Ensembl"/>
        </authorList>
    </citation>
    <scope>IDENTIFICATION</scope>
</reference>